<dbReference type="KEGG" id="tuz:TUZN_1888"/>
<comment type="similarity">
    <text evidence="1 3">Belongs to the glycosyl hydrolase 57 family.</text>
</comment>
<protein>
    <submittedName>
        <fullName evidence="5">Glycoside hydrolase, family 57</fullName>
    </submittedName>
</protein>
<dbReference type="SUPFAM" id="SSF88713">
    <property type="entry name" value="Glycoside hydrolase/deacetylase"/>
    <property type="match status" value="1"/>
</dbReference>
<reference key="2">
    <citation type="submission" date="2011-03" db="EMBL/GenBank/DDBJ databases">
        <title>Complete genome sequence of the thermoacidophilic crenarchaeon Thermoproteus uzoniensis 768-20.</title>
        <authorList>
            <person name="Mardanov A.V."/>
            <person name="Gumerov V.M."/>
            <person name="Beletsky A.V."/>
            <person name="Prokofeva M.I."/>
            <person name="Bonch-Osmolovskaya E.A."/>
            <person name="Ravin N.V."/>
            <person name="Skryabin K.G."/>
        </authorList>
    </citation>
    <scope>NUCLEOTIDE SEQUENCE</scope>
    <source>
        <strain>768-20</strain>
    </source>
</reference>
<dbReference type="Proteomes" id="UP000008138">
    <property type="component" value="Chromosome"/>
</dbReference>
<dbReference type="GeneID" id="10361401"/>
<feature type="domain" description="Glycoside hydrolase family 57 N-terminal" evidence="4">
    <location>
        <begin position="41"/>
        <end position="464"/>
    </location>
</feature>
<dbReference type="InterPro" id="IPR027291">
    <property type="entry name" value="Glyco_hydro_38_N_sf"/>
</dbReference>
<evidence type="ECO:0000256" key="2">
    <source>
        <dbReference type="ARBA" id="ARBA00023277"/>
    </source>
</evidence>
<reference evidence="5 6" key="1">
    <citation type="journal article" date="2011" name="J. Bacteriol.">
        <title>Complete genome sequence of the thermoacidophilic crenarchaeon Thermoproteus uzoniensis 768-20.</title>
        <authorList>
            <person name="Mardanov A.V."/>
            <person name="Gumerov V.M."/>
            <person name="Beletsky A.V."/>
            <person name="Prokofeva M.I."/>
            <person name="Bonch-Osmolovskaya E.A."/>
            <person name="Ravin N.V."/>
            <person name="Skryabin K.G."/>
        </authorList>
    </citation>
    <scope>NUCLEOTIDE SEQUENCE [LARGE SCALE GENOMIC DNA]</scope>
    <source>
        <strain evidence="5 6">768-20</strain>
    </source>
</reference>
<dbReference type="CDD" id="cd10796">
    <property type="entry name" value="GH57N_APU"/>
    <property type="match status" value="1"/>
</dbReference>
<proteinExistence type="inferred from homology"/>
<evidence type="ECO:0000256" key="3">
    <source>
        <dbReference type="RuleBase" id="RU361196"/>
    </source>
</evidence>
<evidence type="ECO:0000259" key="4">
    <source>
        <dbReference type="Pfam" id="PF03065"/>
    </source>
</evidence>
<keyword evidence="2 3" id="KW-0119">Carbohydrate metabolism</keyword>
<organism evidence="5 6">
    <name type="scientific">Thermoproteus uzoniensis (strain 768-20)</name>
    <dbReference type="NCBI Taxonomy" id="999630"/>
    <lineage>
        <taxon>Archaea</taxon>
        <taxon>Thermoproteota</taxon>
        <taxon>Thermoprotei</taxon>
        <taxon>Thermoproteales</taxon>
        <taxon>Thermoproteaceae</taxon>
        <taxon>Thermoproteus</taxon>
    </lineage>
</organism>
<accession>F2L4B6</accession>
<name>F2L4B6_THEU7</name>
<dbReference type="PANTHER" id="PTHR36306:SF1">
    <property type="entry name" value="ALPHA-AMYLASE-RELATED"/>
    <property type="match status" value="1"/>
</dbReference>
<dbReference type="InterPro" id="IPR004300">
    <property type="entry name" value="Glyco_hydro_57_N"/>
</dbReference>
<gene>
    <name evidence="5" type="ordered locus">TUZN_1888</name>
</gene>
<dbReference type="InterPro" id="IPR011330">
    <property type="entry name" value="Glyco_hydro/deAcase_b/a-brl"/>
</dbReference>
<dbReference type="GO" id="GO:0016787">
    <property type="term" value="F:hydrolase activity"/>
    <property type="evidence" value="ECO:0007669"/>
    <property type="project" value="UniProtKB-KW"/>
</dbReference>
<dbReference type="eggNOG" id="arCOG03284">
    <property type="taxonomic scope" value="Archaea"/>
</dbReference>
<evidence type="ECO:0000256" key="1">
    <source>
        <dbReference type="ARBA" id="ARBA00006821"/>
    </source>
</evidence>
<dbReference type="EMBL" id="CP002590">
    <property type="protein sequence ID" value="AEA13348.1"/>
    <property type="molecule type" value="Genomic_DNA"/>
</dbReference>
<dbReference type="GO" id="GO:0005975">
    <property type="term" value="P:carbohydrate metabolic process"/>
    <property type="evidence" value="ECO:0007669"/>
    <property type="project" value="InterPro"/>
</dbReference>
<dbReference type="OrthoDB" id="18576at2157"/>
<sequence length="806" mass="90833">MNKKLILAVTVLLLLALASYGLAAVNGSSKAYTIHTRLYVVFLWHMHQPPYVLPNGMVLAPWPRLWVTKGYYPMVALALAEHAHVTFDFTPTLLEQIEIVAQGKYDDPYLQASEADPYSLSEAQKLFILERFFDVAPIQIERYPRYYCIYQEVKQNGIQWALQNFTPQDYLDLQTLFNLAWYNVYILERDPQLRPIYLYALASNCTTHFTIQQRDLLLAGFQRYAERLLQLIEERGGGSGSIEFVTTPMYYPIMPLVANLTSALQSNPYLIVPPTGFSYPQDVYRQLLEARTFYNQTFGFVPRGLWPPEMAVSQEALELVAEAGFNYTYISGDTLALTLGRPPGVLNYALWYIPTEYGRLYILARDDQISNYIGFGASGDVNSRGPLYAANKTYWMIKSVEYQLEQAGVKRGVVLIALDGENPFQYFKDDGVQYLTYLYGLIKSDRTMKMATTLEAVEALKSKALPLERPVVASTWAGDFSTWVGNWEQNLAWTILYNVRQDVANWTCMYEAEAGDWFFWYSGYFASATPYIFDDLFRAFARCAAARYNYTWPLDEPIYFSSNAQIGWAGSPFERIVTVEGPYTFSVQVWSPNYSPPNPADAQLIRAVLHFGPVNYFGGPWTYLYFVPMNFSGIYGNNYVYTATVDLKPGNYEFIYIVQGSNTYYAHATSTADGNYWITVLPTPSGIVQSAYVYQVRVYGGGGYASYSPASAPGCVYAPAGSTVGIVVAVQSSGTVYPVLHYGYGSWWWPVDDVLAKPVGTYGGYTLYEANITLPSSGVQYVFEIFQSGGVYWVNVNGANGQICAS</sequence>
<evidence type="ECO:0000313" key="5">
    <source>
        <dbReference type="EMBL" id="AEA13348.1"/>
    </source>
</evidence>
<dbReference type="PANTHER" id="PTHR36306">
    <property type="entry name" value="ALPHA-AMYLASE-RELATED-RELATED"/>
    <property type="match status" value="1"/>
</dbReference>
<dbReference type="Pfam" id="PF03065">
    <property type="entry name" value="Glyco_hydro_57"/>
    <property type="match status" value="1"/>
</dbReference>
<dbReference type="HOGENOM" id="CLU_349397_0_0_2"/>
<evidence type="ECO:0000313" key="6">
    <source>
        <dbReference type="Proteomes" id="UP000008138"/>
    </source>
</evidence>
<dbReference type="RefSeq" id="WP_013680683.1">
    <property type="nucleotide sequence ID" value="NC_015315.1"/>
</dbReference>
<keyword evidence="5" id="KW-0378">Hydrolase</keyword>
<dbReference type="Gene3D" id="3.20.110.10">
    <property type="entry name" value="Glycoside hydrolase 38, N terminal domain"/>
    <property type="match status" value="1"/>
</dbReference>
<dbReference type="AlphaFoldDB" id="F2L4B6"/>
<dbReference type="InterPro" id="IPR052046">
    <property type="entry name" value="GH57_Enzymes"/>
</dbReference>
<keyword evidence="6" id="KW-1185">Reference proteome</keyword>